<organism evidence="2 3">
    <name type="scientific">Cicer arietinum</name>
    <name type="common">Chickpea</name>
    <name type="synonym">Garbanzo</name>
    <dbReference type="NCBI Taxonomy" id="3827"/>
    <lineage>
        <taxon>Eukaryota</taxon>
        <taxon>Viridiplantae</taxon>
        <taxon>Streptophyta</taxon>
        <taxon>Embryophyta</taxon>
        <taxon>Tracheophyta</taxon>
        <taxon>Spermatophyta</taxon>
        <taxon>Magnoliopsida</taxon>
        <taxon>eudicotyledons</taxon>
        <taxon>Gunneridae</taxon>
        <taxon>Pentapetalae</taxon>
        <taxon>rosids</taxon>
        <taxon>fabids</taxon>
        <taxon>Fabales</taxon>
        <taxon>Fabaceae</taxon>
        <taxon>Papilionoideae</taxon>
        <taxon>50 kb inversion clade</taxon>
        <taxon>NPAAA clade</taxon>
        <taxon>Hologalegina</taxon>
        <taxon>IRL clade</taxon>
        <taxon>Cicereae</taxon>
        <taxon>Cicer</taxon>
    </lineage>
</organism>
<evidence type="ECO:0000259" key="1">
    <source>
        <dbReference type="Pfam" id="PF24747"/>
    </source>
</evidence>
<name>A0A3Q7X8L9_CICAR</name>
<dbReference type="RefSeq" id="XP_027189989.1">
    <property type="nucleotide sequence ID" value="XM_027334188.1"/>
</dbReference>
<dbReference type="InterPro" id="IPR056440">
    <property type="entry name" value="Zn-ribbon_GIR1"/>
</dbReference>
<protein>
    <submittedName>
        <fullName evidence="3">Uncharacterized protein LOC113786385</fullName>
    </submittedName>
</protein>
<proteinExistence type="predicted"/>
<dbReference type="Pfam" id="PF24747">
    <property type="entry name" value="Zn-ribbon_GIR1"/>
    <property type="match status" value="1"/>
</dbReference>
<gene>
    <name evidence="3" type="primary">LOC113786385</name>
</gene>
<accession>A0A3Q7X8L9</accession>
<feature type="domain" description="GIR1-like zinc ribbon" evidence="1">
    <location>
        <begin position="87"/>
        <end position="114"/>
    </location>
</feature>
<sequence>MKTPTYKLQKMKGVTIKKRGQGNIMKSASNISSELFRKQIHSSLDLNKPAQIELQNQYSFEVESALVDIQKRSVSESMVNAKEDLPSFIVVGCKICCMLAIVSEADPKCPRCKSYI</sequence>
<dbReference type="Proteomes" id="UP000087171">
    <property type="component" value="Chromosome Ca4"/>
</dbReference>
<dbReference type="OrthoDB" id="1421645at2759"/>
<keyword evidence="2" id="KW-1185">Reference proteome</keyword>
<evidence type="ECO:0000313" key="2">
    <source>
        <dbReference type="Proteomes" id="UP000087171"/>
    </source>
</evidence>
<reference evidence="3" key="2">
    <citation type="submission" date="2025-08" db="UniProtKB">
        <authorList>
            <consortium name="RefSeq"/>
        </authorList>
    </citation>
    <scope>IDENTIFICATION</scope>
    <source>
        <tissue evidence="3">Etiolated seedlings</tissue>
    </source>
</reference>
<dbReference type="AlphaFoldDB" id="A0A3Q7X8L9"/>
<reference evidence="2" key="1">
    <citation type="journal article" date="2013" name="Nat. Biotechnol.">
        <title>Draft genome sequence of chickpea (Cicer arietinum) provides a resource for trait improvement.</title>
        <authorList>
            <person name="Varshney R.K."/>
            <person name="Song C."/>
            <person name="Saxena R.K."/>
            <person name="Azam S."/>
            <person name="Yu S."/>
            <person name="Sharpe A.G."/>
            <person name="Cannon S."/>
            <person name="Baek J."/>
            <person name="Rosen B.D."/>
            <person name="Tar'an B."/>
            <person name="Millan T."/>
            <person name="Zhang X."/>
            <person name="Ramsay L.D."/>
            <person name="Iwata A."/>
            <person name="Wang Y."/>
            <person name="Nelson W."/>
            <person name="Farmer A.D."/>
            <person name="Gaur P.M."/>
            <person name="Soderlund C."/>
            <person name="Penmetsa R.V."/>
            <person name="Xu C."/>
            <person name="Bharti A.K."/>
            <person name="He W."/>
            <person name="Winter P."/>
            <person name="Zhao S."/>
            <person name="Hane J.K."/>
            <person name="Carrasquilla-Garcia N."/>
            <person name="Condie J.A."/>
            <person name="Upadhyaya H.D."/>
            <person name="Luo M.C."/>
            <person name="Thudi M."/>
            <person name="Gowda C.L."/>
            <person name="Singh N.P."/>
            <person name="Lichtenzveig J."/>
            <person name="Gali K.K."/>
            <person name="Rubio J."/>
            <person name="Nadarajan N."/>
            <person name="Dolezel J."/>
            <person name="Bansal K.C."/>
            <person name="Xu X."/>
            <person name="Edwards D."/>
            <person name="Zhang G."/>
            <person name="Kahl G."/>
            <person name="Gil J."/>
            <person name="Singh K.B."/>
            <person name="Datta S.K."/>
            <person name="Jackson S.A."/>
            <person name="Wang J."/>
            <person name="Cook D.R."/>
        </authorList>
    </citation>
    <scope>NUCLEOTIDE SEQUENCE [LARGE SCALE GENOMIC DNA]</scope>
    <source>
        <strain evidence="2">cv. CDC Frontier</strain>
    </source>
</reference>
<evidence type="ECO:0000313" key="3">
    <source>
        <dbReference type="RefSeq" id="XP_027189989.1"/>
    </source>
</evidence>